<gene>
    <name evidence="1" type="ORF">CHF27_004115</name>
</gene>
<proteinExistence type="predicted"/>
<accession>A0A371IUX4</accession>
<dbReference type="Proteomes" id="UP000243494">
    <property type="component" value="Unassembled WGS sequence"/>
</dbReference>
<organism evidence="1 2">
    <name type="scientific">Romboutsia maritimum</name>
    <dbReference type="NCBI Taxonomy" id="2020948"/>
    <lineage>
        <taxon>Bacteria</taxon>
        <taxon>Bacillati</taxon>
        <taxon>Bacillota</taxon>
        <taxon>Clostridia</taxon>
        <taxon>Peptostreptococcales</taxon>
        <taxon>Peptostreptococcaceae</taxon>
        <taxon>Romboutsia</taxon>
    </lineage>
</organism>
<dbReference type="AlphaFoldDB" id="A0A371IUX4"/>
<dbReference type="RefSeq" id="WP_095406123.1">
    <property type="nucleotide sequence ID" value="NZ_NOJZ02000004.1"/>
</dbReference>
<evidence type="ECO:0000313" key="2">
    <source>
        <dbReference type="Proteomes" id="UP000243494"/>
    </source>
</evidence>
<reference evidence="1 2" key="1">
    <citation type="journal article" date="2017" name="Genome Announc.">
        <title>Draft Genome Sequence of Romboutsia maritimum sp. nov. Strain CCRI-22766(T), Isolated from Coastal Estuarine Mud.</title>
        <authorList>
            <person name="Maheux A.F."/>
            <person name="Boudreau D.K."/>
            <person name="Berube E."/>
            <person name="Boissinot M."/>
            <person name="Raymond F."/>
            <person name="Brodeur S."/>
            <person name="Corbeil J."/>
            <person name="Brightwell G."/>
            <person name="Broda D."/>
            <person name="Omar R.F."/>
            <person name="Bergeron M.G."/>
        </authorList>
    </citation>
    <scope>NUCLEOTIDE SEQUENCE [LARGE SCALE GENOMIC DNA]</scope>
    <source>
        <strain evidence="1 2">CCRI-22766</strain>
    </source>
</reference>
<evidence type="ECO:0000313" key="1">
    <source>
        <dbReference type="EMBL" id="RDY24275.1"/>
    </source>
</evidence>
<comment type="caution">
    <text evidence="1">The sequence shown here is derived from an EMBL/GenBank/DDBJ whole genome shotgun (WGS) entry which is preliminary data.</text>
</comment>
<dbReference type="EMBL" id="NOJZ02000004">
    <property type="protein sequence ID" value="RDY24275.1"/>
    <property type="molecule type" value="Genomic_DNA"/>
</dbReference>
<protein>
    <submittedName>
        <fullName evidence="1">Uncharacterized protein</fullName>
    </submittedName>
</protein>
<keyword evidence="2" id="KW-1185">Reference proteome</keyword>
<name>A0A371IUX4_9FIRM</name>
<sequence length="187" mass="22001">MLFKKELVLQMIKDKLESCTLVGRPTAELQNCWFLNENKLDLLQKYDIEYELLNTNESSVNIWFPKSEKAGLSELCIIRIIRPNKEQVQKIMENLFIETLDIYQSSINNKTFLKVIGLINQCINLTDILYMINKTKSQIAQNMDITEKELDDILNCNEKLNIYNLSKLMNLYPLLPWSQFIEDISRN</sequence>